<dbReference type="AlphaFoldDB" id="A0A3N1UQN9"/>
<proteinExistence type="inferred from homology"/>
<comment type="cofactor">
    <cofactor evidence="12 13">
        <name>Mn(2+)</name>
        <dbReference type="ChEBI" id="CHEBI:29035"/>
    </cofactor>
    <text evidence="12 13">Binds 2 manganese ions per subunit.</text>
</comment>
<evidence type="ECO:0000313" key="14">
    <source>
        <dbReference type="EMBL" id="ROQ90191.1"/>
    </source>
</evidence>
<feature type="binding site" evidence="11">
    <location>
        <begin position="382"/>
        <end position="385"/>
    </location>
    <ligand>
        <name>GMP</name>
        <dbReference type="ChEBI" id="CHEBI:58115"/>
    </ligand>
</feature>
<dbReference type="RefSeq" id="WP_123291252.1">
    <property type="nucleotide sequence ID" value="NZ_RJVA01000015.1"/>
</dbReference>
<evidence type="ECO:0000256" key="2">
    <source>
        <dbReference type="ARBA" id="ARBA00022598"/>
    </source>
</evidence>
<evidence type="ECO:0000256" key="11">
    <source>
        <dbReference type="PIRSR" id="PIRSR601233-2"/>
    </source>
</evidence>
<evidence type="ECO:0000256" key="1">
    <source>
        <dbReference type="ARBA" id="ARBA00008071"/>
    </source>
</evidence>
<evidence type="ECO:0000256" key="3">
    <source>
        <dbReference type="ARBA" id="ARBA00022723"/>
    </source>
</evidence>
<evidence type="ECO:0000256" key="12">
    <source>
        <dbReference type="PIRSR" id="PIRSR601233-3"/>
    </source>
</evidence>
<feature type="binding site" evidence="12">
    <location>
        <position position="333"/>
    </location>
    <ligand>
        <name>Mn(2+)</name>
        <dbReference type="ChEBI" id="CHEBI:29035"/>
        <label>2</label>
    </ligand>
</feature>
<evidence type="ECO:0000256" key="4">
    <source>
        <dbReference type="ARBA" id="ARBA00022741"/>
    </source>
</evidence>
<keyword evidence="6 11" id="KW-0342">GTP-binding</keyword>
<keyword evidence="2 13" id="KW-0436">Ligase</keyword>
<dbReference type="SUPFAM" id="SSF103365">
    <property type="entry name" value="Hypothetical protein PH1602"/>
    <property type="match status" value="1"/>
</dbReference>
<feature type="binding site" evidence="11">
    <location>
        <position position="389"/>
    </location>
    <ligand>
        <name>GMP</name>
        <dbReference type="ChEBI" id="CHEBI:58115"/>
    </ligand>
</feature>
<evidence type="ECO:0000256" key="6">
    <source>
        <dbReference type="ARBA" id="ARBA00023134"/>
    </source>
</evidence>
<dbReference type="GO" id="GO:0170057">
    <property type="term" value="F:RNA ligase (GTP) activity"/>
    <property type="evidence" value="ECO:0007669"/>
    <property type="project" value="UniProtKB-EC"/>
</dbReference>
<reference evidence="14 15" key="1">
    <citation type="submission" date="2018-11" db="EMBL/GenBank/DDBJ databases">
        <title>Genomic Encyclopedia of Type Strains, Phase IV (KMG-IV): sequencing the most valuable type-strain genomes for metagenomic binning, comparative biology and taxonomic classification.</title>
        <authorList>
            <person name="Goeker M."/>
        </authorList>
    </citation>
    <scope>NUCLEOTIDE SEQUENCE [LARGE SCALE GENOMIC DNA]</scope>
    <source>
        <strain evidence="14 15">DSM 22027</strain>
    </source>
</reference>
<dbReference type="EMBL" id="RJVA01000015">
    <property type="protein sequence ID" value="ROQ90191.1"/>
    <property type="molecule type" value="Genomic_DNA"/>
</dbReference>
<feature type="binding site" evidence="12">
    <location>
        <position position="98"/>
    </location>
    <ligand>
        <name>Mn(2+)</name>
        <dbReference type="ChEBI" id="CHEBI:29035"/>
        <label>1</label>
    </ligand>
</feature>
<feature type="binding site" evidence="11">
    <location>
        <position position="484"/>
    </location>
    <ligand>
        <name>GMP</name>
        <dbReference type="ChEBI" id="CHEBI:58115"/>
    </ligand>
</feature>
<evidence type="ECO:0000256" key="8">
    <source>
        <dbReference type="ARBA" id="ARBA00047746"/>
    </source>
</evidence>
<feature type="binding site" evidence="12">
    <location>
        <position position="208"/>
    </location>
    <ligand>
        <name>Mn(2+)</name>
        <dbReference type="ChEBI" id="CHEBI:29035"/>
        <label>1</label>
    </ligand>
</feature>
<keyword evidence="3 12" id="KW-0479">Metal-binding</keyword>
<dbReference type="GO" id="GO:0042245">
    <property type="term" value="P:RNA repair"/>
    <property type="evidence" value="ECO:0007669"/>
    <property type="project" value="UniProtKB-KW"/>
</dbReference>
<organism evidence="14 15">
    <name type="scientific">Desulfosoma caldarium</name>
    <dbReference type="NCBI Taxonomy" id="610254"/>
    <lineage>
        <taxon>Bacteria</taxon>
        <taxon>Pseudomonadati</taxon>
        <taxon>Thermodesulfobacteriota</taxon>
        <taxon>Syntrophobacteria</taxon>
        <taxon>Syntrophobacterales</taxon>
        <taxon>Syntrophobacteraceae</taxon>
        <taxon>Desulfosoma</taxon>
    </lineage>
</organism>
<dbReference type="PANTHER" id="PTHR11118">
    <property type="entry name" value="RNA-SPLICING LIGASE RTCB HOMOLOG"/>
    <property type="match status" value="1"/>
</dbReference>
<feature type="binding site" evidence="11">
    <location>
        <begin position="333"/>
        <end position="334"/>
    </location>
    <ligand>
        <name>GMP</name>
        <dbReference type="ChEBI" id="CHEBI:58115"/>
    </ligand>
</feature>
<protein>
    <recommendedName>
        <fullName evidence="13">tRNA-splicing ligase RtcB</fullName>
        <ecNumber evidence="13">6.5.1.-</ecNumber>
    </recommendedName>
</protein>
<comment type="similarity">
    <text evidence="1 13">Belongs to the RtcB family.</text>
</comment>
<dbReference type="Gene3D" id="3.90.1860.10">
    <property type="entry name" value="tRNA-splicing ligase RtcB"/>
    <property type="match status" value="1"/>
</dbReference>
<keyword evidence="7 12" id="KW-0464">Manganese</keyword>
<comment type="caution">
    <text evidence="14">The sequence shown here is derived from an EMBL/GenBank/DDBJ whole genome shotgun (WGS) entry which is preliminary data.</text>
</comment>
<evidence type="ECO:0000256" key="5">
    <source>
        <dbReference type="ARBA" id="ARBA00022800"/>
    </source>
</evidence>
<dbReference type="OrthoDB" id="9802323at2"/>
<dbReference type="GO" id="GO:0006396">
    <property type="term" value="P:RNA processing"/>
    <property type="evidence" value="ECO:0007669"/>
    <property type="project" value="InterPro"/>
</dbReference>
<gene>
    <name evidence="13" type="primary">rtcB</name>
    <name evidence="14" type="ORF">EDC27_2805</name>
</gene>
<feature type="binding site" evidence="11">
    <location>
        <begin position="207"/>
        <end position="211"/>
    </location>
    <ligand>
        <name>GMP</name>
        <dbReference type="ChEBI" id="CHEBI:58115"/>
    </ligand>
</feature>
<dbReference type="PANTHER" id="PTHR11118:SF1">
    <property type="entry name" value="RNA-SPLICING LIGASE RTCB HOMOLOG"/>
    <property type="match status" value="1"/>
</dbReference>
<evidence type="ECO:0000313" key="15">
    <source>
        <dbReference type="Proteomes" id="UP000276223"/>
    </source>
</evidence>
<dbReference type="InterPro" id="IPR036025">
    <property type="entry name" value="RtcB-like_sf"/>
</dbReference>
<keyword evidence="4 11" id="KW-0547">Nucleotide-binding</keyword>
<sequence>MSVKDRLRLERIDGWRWKIPRTGAMRTDGIIYAAEKMLDAIRQDQAMDQVANVACLPGIVGYSMAMPDVHWGYGFPIGGVAAFSVDEGIVSPGGVGYDINCGVRLMTSHLQALELGAEKIRDLVTALFRNIPSGVGSSRKDFKLSEAELDGVLLKGAQWAVSKGFGDALDLERIEEGGCIPWADPAQVSAKARARGRSQLGTLGSGNHFVEIGVVEEIYEPKTAEVFGLFQGQLTVFVHTGSRGLGHQVCDDFIRVLLKSTQKYGIDLPDKQLCCAPVASLEGQSYLGAMGAAANFAFANRQMISHWVRETFEQFFGQSSERLGLSLLYDVCHNMAKIEEHVWQGQRRKLCVHRKGATRAFSAGHEAIPEAYRSVGQPVLIPGDMGRYSYVLVGTDRAMEDTFGSTCHGAGRVLSRHQAVKSAKGRSIVKEMEDRGVFVLGASKATLVEEMPEAYKDVSDVVEVVAQAGISRPVAKLRPLGVMKG</sequence>
<keyword evidence="5" id="KW-0692">RNA repair</keyword>
<evidence type="ECO:0000256" key="9">
    <source>
        <dbReference type="ARBA" id="ARBA00049514"/>
    </source>
</evidence>
<dbReference type="Proteomes" id="UP000276223">
    <property type="component" value="Unassembled WGS sequence"/>
</dbReference>
<evidence type="ECO:0000256" key="7">
    <source>
        <dbReference type="ARBA" id="ARBA00023211"/>
    </source>
</evidence>
<dbReference type="FunFam" id="3.90.1860.10:FF:000001">
    <property type="entry name" value="tRNA-splicing ligase RtcB homolog"/>
    <property type="match status" value="1"/>
</dbReference>
<dbReference type="PROSITE" id="PS01288">
    <property type="entry name" value="UPF0027"/>
    <property type="match status" value="1"/>
</dbReference>
<dbReference type="InterPro" id="IPR001233">
    <property type="entry name" value="RtcB"/>
</dbReference>
<feature type="binding site" evidence="11">
    <location>
        <begin position="408"/>
        <end position="411"/>
    </location>
    <ligand>
        <name>GMP</name>
        <dbReference type="ChEBI" id="CHEBI:58115"/>
    </ligand>
</feature>
<keyword evidence="15" id="KW-1185">Reference proteome</keyword>
<comment type="subunit">
    <text evidence="13">Monomer.</text>
</comment>
<dbReference type="GO" id="GO:0003972">
    <property type="term" value="F:RNA ligase (ATP) activity"/>
    <property type="evidence" value="ECO:0007669"/>
    <property type="project" value="TreeGrafter"/>
</dbReference>
<comment type="catalytic activity">
    <reaction evidence="9">
        <text>a 3'-end 2',3'-cyclophospho-ribonucleotide-RNA + a 5'-end dephospho-ribonucleoside-RNA + GTP + H2O = a ribonucleotidyl-ribonucleotide-RNA + GMP + diphosphate + H(+)</text>
        <dbReference type="Rhea" id="RHEA:68080"/>
        <dbReference type="Rhea" id="RHEA-COMP:10464"/>
        <dbReference type="Rhea" id="RHEA-COMP:13936"/>
        <dbReference type="Rhea" id="RHEA-COMP:17355"/>
        <dbReference type="ChEBI" id="CHEBI:15377"/>
        <dbReference type="ChEBI" id="CHEBI:15378"/>
        <dbReference type="ChEBI" id="CHEBI:33019"/>
        <dbReference type="ChEBI" id="CHEBI:37565"/>
        <dbReference type="ChEBI" id="CHEBI:58115"/>
        <dbReference type="ChEBI" id="CHEBI:83064"/>
        <dbReference type="ChEBI" id="CHEBI:138284"/>
        <dbReference type="ChEBI" id="CHEBI:173118"/>
        <dbReference type="EC" id="6.5.1.8"/>
    </reaction>
</comment>
<feature type="active site" description="GMP-histidine intermediate" evidence="10">
    <location>
        <position position="408"/>
    </location>
</feature>
<comment type="catalytic activity">
    <reaction evidence="8">
        <text>a 3'-end 3'-phospho-ribonucleotide-RNA + a 5'-end dephospho-ribonucleoside-RNA + GTP = a ribonucleotidyl-ribonucleotide-RNA + GMP + diphosphate</text>
        <dbReference type="Rhea" id="RHEA:68076"/>
        <dbReference type="Rhea" id="RHEA-COMP:10463"/>
        <dbReference type="Rhea" id="RHEA-COMP:13936"/>
        <dbReference type="Rhea" id="RHEA-COMP:17355"/>
        <dbReference type="ChEBI" id="CHEBI:33019"/>
        <dbReference type="ChEBI" id="CHEBI:37565"/>
        <dbReference type="ChEBI" id="CHEBI:58115"/>
        <dbReference type="ChEBI" id="CHEBI:83062"/>
        <dbReference type="ChEBI" id="CHEBI:138284"/>
        <dbReference type="ChEBI" id="CHEBI:173118"/>
        <dbReference type="EC" id="6.5.1.8"/>
    </reaction>
</comment>
<dbReference type="Pfam" id="PF01139">
    <property type="entry name" value="RtcB"/>
    <property type="match status" value="1"/>
</dbReference>
<dbReference type="GO" id="GO:0046872">
    <property type="term" value="F:metal ion binding"/>
    <property type="evidence" value="ECO:0007669"/>
    <property type="project" value="UniProtKB-UniRule"/>
</dbReference>
<accession>A0A3N1UQN9</accession>
<evidence type="ECO:0000256" key="13">
    <source>
        <dbReference type="RuleBase" id="RU371113"/>
    </source>
</evidence>
<name>A0A3N1UQN9_9BACT</name>
<dbReference type="EC" id="6.5.1.-" evidence="13"/>
<evidence type="ECO:0000256" key="10">
    <source>
        <dbReference type="PIRSR" id="PIRSR601233-1"/>
    </source>
</evidence>
<dbReference type="GO" id="GO:0005525">
    <property type="term" value="F:GTP binding"/>
    <property type="evidence" value="ECO:0007669"/>
    <property type="project" value="UniProtKB-KW"/>
</dbReference>
<feature type="binding site" evidence="12">
    <location>
        <position position="239"/>
    </location>
    <ligand>
        <name>Mn(2+)</name>
        <dbReference type="ChEBI" id="CHEBI:29035"/>
        <label>2</label>
    </ligand>
</feature>